<feature type="region of interest" description="Disordered" evidence="1">
    <location>
        <begin position="59"/>
        <end position="113"/>
    </location>
</feature>
<feature type="compositionally biased region" description="Basic and acidic residues" evidence="1">
    <location>
        <begin position="66"/>
        <end position="88"/>
    </location>
</feature>
<sequence length="127" mass="14184">MPEGRRTSVVKEPCQAKVFFTLARHTGQDPNLARTKQAYRAAPSTDSYIVELMAKGRASQAGQAERPVEPEERVRPAWRPVKDYDVNHRQSPRGCNEATKPVNENGELSHVGIDHIEEELAVSKPLP</sequence>
<evidence type="ECO:0000313" key="2">
    <source>
        <dbReference type="EnsemblPlants" id="cds.evm.model.05.599"/>
    </source>
</evidence>
<reference evidence="2" key="2">
    <citation type="submission" date="2021-03" db="UniProtKB">
        <authorList>
            <consortium name="EnsemblPlants"/>
        </authorList>
    </citation>
    <scope>IDENTIFICATION</scope>
</reference>
<evidence type="ECO:0000256" key="1">
    <source>
        <dbReference type="SAM" id="MobiDB-lite"/>
    </source>
</evidence>
<dbReference type="AlphaFoldDB" id="A0A803PR28"/>
<protein>
    <submittedName>
        <fullName evidence="2">Uncharacterized protein</fullName>
    </submittedName>
</protein>
<name>A0A803PR28_CANSA</name>
<organism evidence="2 3">
    <name type="scientific">Cannabis sativa</name>
    <name type="common">Hemp</name>
    <name type="synonym">Marijuana</name>
    <dbReference type="NCBI Taxonomy" id="3483"/>
    <lineage>
        <taxon>Eukaryota</taxon>
        <taxon>Viridiplantae</taxon>
        <taxon>Streptophyta</taxon>
        <taxon>Embryophyta</taxon>
        <taxon>Tracheophyta</taxon>
        <taxon>Spermatophyta</taxon>
        <taxon>Magnoliopsida</taxon>
        <taxon>eudicotyledons</taxon>
        <taxon>Gunneridae</taxon>
        <taxon>Pentapetalae</taxon>
        <taxon>rosids</taxon>
        <taxon>fabids</taxon>
        <taxon>Rosales</taxon>
        <taxon>Cannabaceae</taxon>
        <taxon>Cannabis</taxon>
    </lineage>
</organism>
<reference evidence="2" key="1">
    <citation type="submission" date="2018-11" db="EMBL/GenBank/DDBJ databases">
        <authorList>
            <person name="Grassa J C."/>
        </authorList>
    </citation>
    <scope>NUCLEOTIDE SEQUENCE [LARGE SCALE GENOMIC DNA]</scope>
</reference>
<accession>A0A803PR28</accession>
<dbReference type="Proteomes" id="UP000596661">
    <property type="component" value="Chromosome 5"/>
</dbReference>
<dbReference type="EnsemblPlants" id="evm.model.05.599">
    <property type="protein sequence ID" value="cds.evm.model.05.599"/>
    <property type="gene ID" value="evm.TU.05.599"/>
</dbReference>
<keyword evidence="3" id="KW-1185">Reference proteome</keyword>
<dbReference type="EMBL" id="UZAU01000434">
    <property type="status" value="NOT_ANNOTATED_CDS"/>
    <property type="molecule type" value="Genomic_DNA"/>
</dbReference>
<proteinExistence type="predicted"/>
<evidence type="ECO:0000313" key="3">
    <source>
        <dbReference type="Proteomes" id="UP000596661"/>
    </source>
</evidence>
<dbReference type="Gramene" id="evm.model.05.599">
    <property type="protein sequence ID" value="cds.evm.model.05.599"/>
    <property type="gene ID" value="evm.TU.05.599"/>
</dbReference>